<evidence type="ECO:0000313" key="3">
    <source>
        <dbReference type="Proteomes" id="UP000005237"/>
    </source>
</evidence>
<organism evidence="2 3">
    <name type="scientific">Caenorhabditis japonica</name>
    <dbReference type="NCBI Taxonomy" id="281687"/>
    <lineage>
        <taxon>Eukaryota</taxon>
        <taxon>Metazoa</taxon>
        <taxon>Ecdysozoa</taxon>
        <taxon>Nematoda</taxon>
        <taxon>Chromadorea</taxon>
        <taxon>Rhabditida</taxon>
        <taxon>Rhabditina</taxon>
        <taxon>Rhabditomorpha</taxon>
        <taxon>Rhabditoidea</taxon>
        <taxon>Rhabditidae</taxon>
        <taxon>Peloderinae</taxon>
        <taxon>Caenorhabditis</taxon>
    </lineage>
</organism>
<dbReference type="Proteomes" id="UP000005237">
    <property type="component" value="Unassembled WGS sequence"/>
</dbReference>
<protein>
    <submittedName>
        <fullName evidence="2">Uncharacterized protein</fullName>
    </submittedName>
</protein>
<evidence type="ECO:0000256" key="1">
    <source>
        <dbReference type="SAM" id="MobiDB-lite"/>
    </source>
</evidence>
<evidence type="ECO:0000313" key="2">
    <source>
        <dbReference type="EnsemblMetazoa" id="CJA39017.1"/>
    </source>
</evidence>
<dbReference type="AlphaFoldDB" id="A0A8R1IQV4"/>
<accession>A0A8R1IQV4</accession>
<reference evidence="3" key="1">
    <citation type="submission" date="2010-08" db="EMBL/GenBank/DDBJ databases">
        <authorList>
            <consortium name="Caenorhabditis japonica Sequencing Consortium"/>
            <person name="Wilson R.K."/>
        </authorList>
    </citation>
    <scope>NUCLEOTIDE SEQUENCE [LARGE SCALE GENOMIC DNA]</scope>
    <source>
        <strain evidence="3">DF5081</strain>
    </source>
</reference>
<name>A0A8R1IQV4_CAEJA</name>
<sequence>MGAESSSPVNTTATTPQLSTTGCGAGSSLAVSQTAWTPQLRTTEQHNHGKAKQKRKWARQSIHMVTIRIGDDAATNCVCSFSLGCYKTANNCCHHLKQNIMINNWTPGNNERKGEEGLGDRRYKEKKNWQLTHPACIQGHTSSSHQRILMVQTNYESLNHATAKTHRPHTTMRPFTKLSPPPPPQTSQLAAHCNNCDIWDPRQRRPQRGKFMELQ</sequence>
<reference evidence="2" key="2">
    <citation type="submission" date="2022-06" db="UniProtKB">
        <authorList>
            <consortium name="EnsemblMetazoa"/>
        </authorList>
    </citation>
    <scope>IDENTIFICATION</scope>
    <source>
        <strain evidence="2">DF5081</strain>
    </source>
</reference>
<dbReference type="EnsemblMetazoa" id="CJA39017.1">
    <property type="protein sequence ID" value="CJA39017.1"/>
    <property type="gene ID" value="WBGene00214864"/>
</dbReference>
<feature type="region of interest" description="Disordered" evidence="1">
    <location>
        <begin position="165"/>
        <end position="189"/>
    </location>
</feature>
<feature type="region of interest" description="Disordered" evidence="1">
    <location>
        <begin position="1"/>
        <end position="23"/>
    </location>
</feature>
<keyword evidence="3" id="KW-1185">Reference proteome</keyword>
<proteinExistence type="predicted"/>
<feature type="compositionally biased region" description="Polar residues" evidence="1">
    <location>
        <begin position="1"/>
        <end position="22"/>
    </location>
</feature>